<evidence type="ECO:0000313" key="7">
    <source>
        <dbReference type="Proteomes" id="UP000053617"/>
    </source>
</evidence>
<evidence type="ECO:0008006" key="8">
    <source>
        <dbReference type="Google" id="ProtNLM"/>
    </source>
</evidence>
<feature type="transmembrane region" description="Helical" evidence="5">
    <location>
        <begin position="74"/>
        <end position="95"/>
    </location>
</feature>
<comment type="subcellular location">
    <subcellularLocation>
        <location evidence="1">Membrane</location>
        <topology evidence="1">Multi-pass membrane protein</topology>
    </subcellularLocation>
</comment>
<organism evidence="6 7">
    <name type="scientific">Rhinocladiella mackenziei CBS 650.93</name>
    <dbReference type="NCBI Taxonomy" id="1442369"/>
    <lineage>
        <taxon>Eukaryota</taxon>
        <taxon>Fungi</taxon>
        <taxon>Dikarya</taxon>
        <taxon>Ascomycota</taxon>
        <taxon>Pezizomycotina</taxon>
        <taxon>Eurotiomycetes</taxon>
        <taxon>Chaetothyriomycetidae</taxon>
        <taxon>Chaetothyriales</taxon>
        <taxon>Herpotrichiellaceae</taxon>
        <taxon>Rhinocladiella</taxon>
    </lineage>
</organism>
<sequence length="260" mass="28803">MAIEYVLWHYTPSLPAAVALASVFGIATAVHLFLLIRTRAFFCVPFVIGGIFEAVGYGARAWAHSNTTKTTPYAIQSLLILLGPILFAASIYMILGRLIRSTHGERYSFVRTKWMTKIFVGGDVTCFLIQGGGGGILSGANSQKDIDLGEHIILGGLILQIVVFAVFVIVAASFHLRARHTLDLRRTFYLVILYIVSMLITLRNIFRAIEYAWGSDGYLLTHEWTLYVCDAMLMAAVLIACIIWYSCDFTGPCVHTPRGE</sequence>
<dbReference type="HOGENOM" id="CLU_033465_3_1_1"/>
<feature type="transmembrane region" description="Helical" evidence="5">
    <location>
        <begin position="224"/>
        <end position="245"/>
    </location>
</feature>
<dbReference type="InterPro" id="IPR007568">
    <property type="entry name" value="RTA1"/>
</dbReference>
<evidence type="ECO:0000256" key="2">
    <source>
        <dbReference type="ARBA" id="ARBA00022692"/>
    </source>
</evidence>
<evidence type="ECO:0000313" key="6">
    <source>
        <dbReference type="EMBL" id="KIX08706.1"/>
    </source>
</evidence>
<evidence type="ECO:0000256" key="1">
    <source>
        <dbReference type="ARBA" id="ARBA00004141"/>
    </source>
</evidence>
<keyword evidence="2 5" id="KW-0812">Transmembrane</keyword>
<feature type="transmembrane region" description="Helical" evidence="5">
    <location>
        <begin position="116"/>
        <end position="140"/>
    </location>
</feature>
<dbReference type="STRING" id="1442369.A0A0D2IZ71"/>
<dbReference type="VEuPathDB" id="FungiDB:Z518_03363"/>
<reference evidence="6 7" key="1">
    <citation type="submission" date="2015-01" db="EMBL/GenBank/DDBJ databases">
        <title>The Genome Sequence of Rhinocladiella mackenzie CBS 650.93.</title>
        <authorList>
            <consortium name="The Broad Institute Genomics Platform"/>
            <person name="Cuomo C."/>
            <person name="de Hoog S."/>
            <person name="Gorbushina A."/>
            <person name="Stielow B."/>
            <person name="Teixiera M."/>
            <person name="Abouelleil A."/>
            <person name="Chapman S.B."/>
            <person name="Priest M."/>
            <person name="Young S.K."/>
            <person name="Wortman J."/>
            <person name="Nusbaum C."/>
            <person name="Birren B."/>
        </authorList>
    </citation>
    <scope>NUCLEOTIDE SEQUENCE [LARGE SCALE GENOMIC DNA]</scope>
    <source>
        <strain evidence="6 7">CBS 650.93</strain>
    </source>
</reference>
<keyword evidence="4 5" id="KW-0472">Membrane</keyword>
<dbReference type="EMBL" id="KN847476">
    <property type="protein sequence ID" value="KIX08706.1"/>
    <property type="molecule type" value="Genomic_DNA"/>
</dbReference>
<keyword evidence="7" id="KW-1185">Reference proteome</keyword>
<evidence type="ECO:0000256" key="3">
    <source>
        <dbReference type="ARBA" id="ARBA00022989"/>
    </source>
</evidence>
<proteinExistence type="predicted"/>
<dbReference type="GO" id="GO:0016020">
    <property type="term" value="C:membrane"/>
    <property type="evidence" value="ECO:0007669"/>
    <property type="project" value="UniProtKB-SubCell"/>
</dbReference>
<evidence type="ECO:0000256" key="5">
    <source>
        <dbReference type="SAM" id="Phobius"/>
    </source>
</evidence>
<feature type="transmembrane region" description="Helical" evidence="5">
    <location>
        <begin position="188"/>
        <end position="209"/>
    </location>
</feature>
<dbReference type="PANTHER" id="PTHR31465">
    <property type="entry name" value="PROTEIN RTA1-RELATED"/>
    <property type="match status" value="1"/>
</dbReference>
<dbReference type="AlphaFoldDB" id="A0A0D2IZ71"/>
<dbReference type="PANTHER" id="PTHR31465:SF35">
    <property type="entry name" value="RTA1 DOMAIN PROTEIN-RELATED"/>
    <property type="match status" value="1"/>
</dbReference>
<feature type="transmembrane region" description="Helical" evidence="5">
    <location>
        <begin position="14"/>
        <end position="34"/>
    </location>
</feature>
<protein>
    <recommendedName>
        <fullName evidence="8">RTA1 domain protein</fullName>
    </recommendedName>
</protein>
<evidence type="ECO:0000256" key="4">
    <source>
        <dbReference type="ARBA" id="ARBA00023136"/>
    </source>
</evidence>
<accession>A0A0D2IZ71</accession>
<dbReference type="RefSeq" id="XP_013275842.1">
    <property type="nucleotide sequence ID" value="XM_013420388.1"/>
</dbReference>
<dbReference type="OrthoDB" id="3358017at2759"/>
<dbReference type="Pfam" id="PF04479">
    <property type="entry name" value="RTA1"/>
    <property type="match status" value="1"/>
</dbReference>
<dbReference type="GeneID" id="25291434"/>
<feature type="transmembrane region" description="Helical" evidence="5">
    <location>
        <begin position="41"/>
        <end position="62"/>
    </location>
</feature>
<gene>
    <name evidence="6" type="ORF">Z518_03363</name>
</gene>
<name>A0A0D2IZ71_9EURO</name>
<keyword evidence="3 5" id="KW-1133">Transmembrane helix</keyword>
<feature type="transmembrane region" description="Helical" evidence="5">
    <location>
        <begin position="152"/>
        <end position="176"/>
    </location>
</feature>
<dbReference type="Proteomes" id="UP000053617">
    <property type="component" value="Unassembled WGS sequence"/>
</dbReference>